<comment type="similarity">
    <text evidence="1 5">Belongs to the carnitine/choline acetyltransferase family.</text>
</comment>
<dbReference type="InParanoid" id="A0A409YQ97"/>
<dbReference type="InterPro" id="IPR023213">
    <property type="entry name" value="CAT-like_dom_sf"/>
</dbReference>
<keyword evidence="2 5" id="KW-0808">Transferase</keyword>
<evidence type="ECO:0000256" key="2">
    <source>
        <dbReference type="ARBA" id="ARBA00022679"/>
    </source>
</evidence>
<keyword evidence="9" id="KW-1185">Reference proteome</keyword>
<gene>
    <name evidence="8" type="ORF">CVT26_012256</name>
</gene>
<reference evidence="8 9" key="1">
    <citation type="journal article" date="2018" name="Evol. Lett.">
        <title>Horizontal gene cluster transfer increased hallucinogenic mushroom diversity.</title>
        <authorList>
            <person name="Reynolds H.T."/>
            <person name="Vijayakumar V."/>
            <person name="Gluck-Thaler E."/>
            <person name="Korotkin H.B."/>
            <person name="Matheny P.B."/>
            <person name="Slot J.C."/>
        </authorList>
    </citation>
    <scope>NUCLEOTIDE SEQUENCE [LARGE SCALE GENOMIC DNA]</scope>
    <source>
        <strain evidence="8 9">SRW20</strain>
    </source>
</reference>
<evidence type="ECO:0000256" key="1">
    <source>
        <dbReference type="ARBA" id="ARBA00005232"/>
    </source>
</evidence>
<dbReference type="AlphaFoldDB" id="A0A409YQ97"/>
<keyword evidence="3 5" id="KW-0012">Acyltransferase</keyword>
<dbReference type="FunFam" id="3.30.559.70:FF:000003">
    <property type="entry name" value="Carnitine acetyl transferase FacC"/>
    <property type="match status" value="1"/>
</dbReference>
<name>A0A409YQ97_9AGAR</name>
<dbReference type="GO" id="GO:0004092">
    <property type="term" value="F:carnitine O-acetyltransferase activity"/>
    <property type="evidence" value="ECO:0007669"/>
    <property type="project" value="TreeGrafter"/>
</dbReference>
<evidence type="ECO:0000313" key="8">
    <source>
        <dbReference type="EMBL" id="PPR05170.1"/>
    </source>
</evidence>
<feature type="compositionally biased region" description="Polar residues" evidence="6">
    <location>
        <begin position="562"/>
        <end position="572"/>
    </location>
</feature>
<proteinExistence type="inferred from homology"/>
<dbReference type="InterPro" id="IPR000542">
    <property type="entry name" value="Carn_acyl_trans"/>
</dbReference>
<dbReference type="PROSITE" id="PS00440">
    <property type="entry name" value="ACYLTRANSF_C_2"/>
    <property type="match status" value="1"/>
</dbReference>
<protein>
    <recommendedName>
        <fullName evidence="7">Choline/carnitine acyltransferase domain-containing protein</fullName>
    </recommendedName>
</protein>
<feature type="domain" description="Choline/carnitine acyltransferase" evidence="7">
    <location>
        <begin position="27"/>
        <end position="650"/>
    </location>
</feature>
<feature type="region of interest" description="Disordered" evidence="6">
    <location>
        <begin position="552"/>
        <end position="575"/>
    </location>
</feature>
<dbReference type="GO" id="GO:0009437">
    <property type="term" value="P:carnitine metabolic process"/>
    <property type="evidence" value="ECO:0007669"/>
    <property type="project" value="TreeGrafter"/>
</dbReference>
<dbReference type="PANTHER" id="PTHR22589">
    <property type="entry name" value="CARNITINE O-ACYLTRANSFERASE"/>
    <property type="match status" value="1"/>
</dbReference>
<dbReference type="Pfam" id="PF00755">
    <property type="entry name" value="Carn_acyltransf"/>
    <property type="match status" value="1"/>
</dbReference>
<dbReference type="OrthoDB" id="240216at2759"/>
<evidence type="ECO:0000256" key="3">
    <source>
        <dbReference type="ARBA" id="ARBA00023315"/>
    </source>
</evidence>
<evidence type="ECO:0000313" key="9">
    <source>
        <dbReference type="Proteomes" id="UP000284706"/>
    </source>
</evidence>
<dbReference type="InterPro" id="IPR042231">
    <property type="entry name" value="Cho/carn_acyl_trans_2"/>
</dbReference>
<dbReference type="InterPro" id="IPR039551">
    <property type="entry name" value="Cho/carn_acyl_trans"/>
</dbReference>
<sequence>MPARITDFSSSEAANRTFAYQDKLPKLPIPPLEDTCNRYLRALEALQDEKEHAATKAAVKEFLETDGPMLHEMLQEYAKDKASYIEEFWYESYLSHSDPVVLALNPFFVLENDPTPDRGAQLPRAASLIVSSLGFIHDLRAGVLEPDSARGVPLDMDQYTRLFGTARIPTNRGCRMEVHSESRHIVVLRRGQFYWFDVLDEHNLPLLTEREVLRNLQAIMTDADKIDRSHAARGAIGVLSTENRKVWSGLRVMLSKDRHNKQCLEIVDNALFIVCLDDAAPDNLADLCSNFLCGTYNLQDGEQVGTCTNRWYDKLQIIVCADGAAGINFEHTGVDGHTVLRFAADIFTEGLMLLARSINPSAPTLFHAPLSPHARSYKPHRGHHKHHSAEKIDTVPKKLEWHLTPEIRAGVRFAETRISDLICQNDCQALEFKGYGKNFITSHGMSPDAYVQMAFQAAYFGLYGRTECVYEPAMTKAFLHGRTEAIRSVQPESVAFVKTFYSEAPPAQKVAALRKACENHVKLTKDCGKGLGQDRHLYAIYCLVQRQLQAASNGGSPEPNGASHSPPQSPVSDSRKITKMPSIFKDPGWATLGTSILSTSNCGNPALRLFGFGPVAADGYGIGYIIKEDGISICASSKHLQTRRFLDTLRGYLHDMQRLLIHLHRSANQPPAPFVDHLGILRDSKTGRPIHGATSGSESSEEEEEEVVLPGYSFFDSGDIALLGRKKKSPFSDVGEYFIAKLYLSPSIKAHTRDL</sequence>
<accession>A0A409YQ97</accession>
<evidence type="ECO:0000256" key="6">
    <source>
        <dbReference type="SAM" id="MobiDB-lite"/>
    </source>
</evidence>
<organism evidence="8 9">
    <name type="scientific">Gymnopilus dilepis</name>
    <dbReference type="NCBI Taxonomy" id="231916"/>
    <lineage>
        <taxon>Eukaryota</taxon>
        <taxon>Fungi</taxon>
        <taxon>Dikarya</taxon>
        <taxon>Basidiomycota</taxon>
        <taxon>Agaricomycotina</taxon>
        <taxon>Agaricomycetes</taxon>
        <taxon>Agaricomycetidae</taxon>
        <taxon>Agaricales</taxon>
        <taxon>Agaricineae</taxon>
        <taxon>Hymenogastraceae</taxon>
        <taxon>Gymnopilus</taxon>
    </lineage>
</organism>
<comment type="caution">
    <text evidence="8">The sequence shown here is derived from an EMBL/GenBank/DDBJ whole genome shotgun (WGS) entry which is preliminary data.</text>
</comment>
<dbReference type="GO" id="GO:0005739">
    <property type="term" value="C:mitochondrion"/>
    <property type="evidence" value="ECO:0007669"/>
    <property type="project" value="TreeGrafter"/>
</dbReference>
<evidence type="ECO:0000256" key="4">
    <source>
        <dbReference type="PIRSR" id="PIRSR600542-1"/>
    </source>
</evidence>
<evidence type="ECO:0000259" key="7">
    <source>
        <dbReference type="Pfam" id="PF00755"/>
    </source>
</evidence>
<dbReference type="EMBL" id="NHYE01000514">
    <property type="protein sequence ID" value="PPR05170.1"/>
    <property type="molecule type" value="Genomic_DNA"/>
</dbReference>
<feature type="region of interest" description="Disordered" evidence="6">
    <location>
        <begin position="685"/>
        <end position="704"/>
    </location>
</feature>
<dbReference type="STRING" id="231916.A0A409YQ97"/>
<dbReference type="Gene3D" id="3.30.559.70">
    <property type="entry name" value="Choline/Carnitine o-acyltransferase, domain 2"/>
    <property type="match status" value="1"/>
</dbReference>
<evidence type="ECO:0000256" key="5">
    <source>
        <dbReference type="RuleBase" id="RU003801"/>
    </source>
</evidence>
<dbReference type="Proteomes" id="UP000284706">
    <property type="component" value="Unassembled WGS sequence"/>
</dbReference>
<dbReference type="SUPFAM" id="SSF52777">
    <property type="entry name" value="CoA-dependent acyltransferases"/>
    <property type="match status" value="2"/>
</dbReference>
<feature type="active site" description="Proton acceptor" evidence="4">
    <location>
        <position position="331"/>
    </location>
</feature>
<dbReference type="Gene3D" id="3.30.559.10">
    <property type="entry name" value="Chloramphenicol acetyltransferase-like domain"/>
    <property type="match status" value="1"/>
</dbReference>
<dbReference type="PANTHER" id="PTHR22589:SF29">
    <property type="entry name" value="MITOCHONDRIAL CARNITINE O-ACETYLTRANSFERASE-RELATED"/>
    <property type="match status" value="1"/>
</dbReference>
<dbReference type="FunFam" id="3.30.559.10:FF:000019">
    <property type="entry name" value="Carnitine acetyl transferase"/>
    <property type="match status" value="1"/>
</dbReference>